<dbReference type="PANTHER" id="PTHR33169:SF24">
    <property type="entry name" value="TRANSCRIPTIONAL REGULATOR, PADR FAMILY"/>
    <property type="match status" value="1"/>
</dbReference>
<reference evidence="2" key="1">
    <citation type="submission" date="2019-08" db="EMBL/GenBank/DDBJ databases">
        <authorList>
            <person name="Kucharzyk K."/>
            <person name="Murdoch R.W."/>
            <person name="Higgins S."/>
            <person name="Loffler F."/>
        </authorList>
    </citation>
    <scope>NUCLEOTIDE SEQUENCE</scope>
</reference>
<comment type="caution">
    <text evidence="2">The sequence shown here is derived from an EMBL/GenBank/DDBJ whole genome shotgun (WGS) entry which is preliminary data.</text>
</comment>
<evidence type="ECO:0000259" key="1">
    <source>
        <dbReference type="Pfam" id="PF03551"/>
    </source>
</evidence>
<organism evidence="2">
    <name type="scientific">bioreactor metagenome</name>
    <dbReference type="NCBI Taxonomy" id="1076179"/>
    <lineage>
        <taxon>unclassified sequences</taxon>
        <taxon>metagenomes</taxon>
        <taxon>ecological metagenomes</taxon>
    </lineage>
</organism>
<dbReference type="EMBL" id="VSSQ01012061">
    <property type="protein sequence ID" value="MPM48353.1"/>
    <property type="molecule type" value="Genomic_DNA"/>
</dbReference>
<accession>A0A645ABW2</accession>
<proteinExistence type="predicted"/>
<dbReference type="InterPro" id="IPR052509">
    <property type="entry name" value="Metal_resp_DNA-bind_regulator"/>
</dbReference>
<dbReference type="Pfam" id="PF03551">
    <property type="entry name" value="PadR"/>
    <property type="match status" value="1"/>
</dbReference>
<dbReference type="SUPFAM" id="SSF46785">
    <property type="entry name" value="Winged helix' DNA-binding domain"/>
    <property type="match status" value="1"/>
</dbReference>
<dbReference type="PANTHER" id="PTHR33169">
    <property type="entry name" value="PADR-FAMILY TRANSCRIPTIONAL REGULATOR"/>
    <property type="match status" value="1"/>
</dbReference>
<gene>
    <name evidence="2" type="ORF">SDC9_95077</name>
</gene>
<sequence length="106" mass="12395">MTYSIAAPLLDALVLAVVCREETYGYRITQDVREAIDISESTLYPVLRRLQKDGCLETYDRETGGRNRRYYRATRKGSLQLKVYIEDWRTYKEKIEQILLGGDTHD</sequence>
<feature type="domain" description="Transcription regulator PadR N-terminal" evidence="1">
    <location>
        <begin position="14"/>
        <end position="82"/>
    </location>
</feature>
<evidence type="ECO:0000313" key="2">
    <source>
        <dbReference type="EMBL" id="MPM48353.1"/>
    </source>
</evidence>
<dbReference type="Gene3D" id="1.10.10.10">
    <property type="entry name" value="Winged helix-like DNA-binding domain superfamily/Winged helix DNA-binding domain"/>
    <property type="match status" value="1"/>
</dbReference>
<dbReference type="InterPro" id="IPR036390">
    <property type="entry name" value="WH_DNA-bd_sf"/>
</dbReference>
<dbReference type="InterPro" id="IPR005149">
    <property type="entry name" value="Tscrpt_reg_PadR_N"/>
</dbReference>
<name>A0A645ABW2_9ZZZZ</name>
<protein>
    <recommendedName>
        <fullName evidence="1">Transcription regulator PadR N-terminal domain-containing protein</fullName>
    </recommendedName>
</protein>
<dbReference type="AlphaFoldDB" id="A0A645ABW2"/>
<dbReference type="InterPro" id="IPR036388">
    <property type="entry name" value="WH-like_DNA-bd_sf"/>
</dbReference>